<evidence type="ECO:0000313" key="4">
    <source>
        <dbReference type="Proteomes" id="UP000541810"/>
    </source>
</evidence>
<dbReference type="Pfam" id="PF07228">
    <property type="entry name" value="SpoIIE"/>
    <property type="match status" value="1"/>
</dbReference>
<dbReference type="Proteomes" id="UP000541810">
    <property type="component" value="Unassembled WGS sequence"/>
</dbReference>
<dbReference type="PANTHER" id="PTHR43156">
    <property type="entry name" value="STAGE II SPORULATION PROTEIN E-RELATED"/>
    <property type="match status" value="1"/>
</dbReference>
<dbReference type="InterPro" id="IPR036457">
    <property type="entry name" value="PPM-type-like_dom_sf"/>
</dbReference>
<organism evidence="3 4">
    <name type="scientific">Algisphaera agarilytica</name>
    <dbReference type="NCBI Taxonomy" id="1385975"/>
    <lineage>
        <taxon>Bacteria</taxon>
        <taxon>Pseudomonadati</taxon>
        <taxon>Planctomycetota</taxon>
        <taxon>Phycisphaerae</taxon>
        <taxon>Phycisphaerales</taxon>
        <taxon>Phycisphaeraceae</taxon>
        <taxon>Algisphaera</taxon>
    </lineage>
</organism>
<keyword evidence="1" id="KW-0378">Hydrolase</keyword>
<comment type="caution">
    <text evidence="3">The sequence shown here is derived from an EMBL/GenBank/DDBJ whole genome shotgun (WGS) entry which is preliminary data.</text>
</comment>
<dbReference type="CDD" id="cd00060">
    <property type="entry name" value="FHA"/>
    <property type="match status" value="1"/>
</dbReference>
<dbReference type="SUPFAM" id="SSF81606">
    <property type="entry name" value="PP2C-like"/>
    <property type="match status" value="1"/>
</dbReference>
<dbReference type="SUPFAM" id="SSF49879">
    <property type="entry name" value="SMAD/FHA domain"/>
    <property type="match status" value="1"/>
</dbReference>
<protein>
    <submittedName>
        <fullName evidence="3">Serine phosphatase RsbU (Regulator of sigma subunit)</fullName>
    </submittedName>
</protein>
<name>A0A7X0H5J6_9BACT</name>
<evidence type="ECO:0000259" key="2">
    <source>
        <dbReference type="PROSITE" id="PS50006"/>
    </source>
</evidence>
<dbReference type="AlphaFoldDB" id="A0A7X0H5J6"/>
<dbReference type="RefSeq" id="WP_184677206.1">
    <property type="nucleotide sequence ID" value="NZ_JACHGY010000001.1"/>
</dbReference>
<evidence type="ECO:0000256" key="1">
    <source>
        <dbReference type="ARBA" id="ARBA00022801"/>
    </source>
</evidence>
<accession>A0A7X0H5J6</accession>
<dbReference type="InterPro" id="IPR001932">
    <property type="entry name" value="PPM-type_phosphatase-like_dom"/>
</dbReference>
<dbReference type="InterPro" id="IPR052016">
    <property type="entry name" value="Bact_Sigma-Reg"/>
</dbReference>
<sequence length="583" mass="62345">MRALDEPVLTLGRSSKNQLHLDDPGVSRRHATLTAEPDVASPDAWRLNDLESRNGTRVNGQAVSEVLLSNGDTLEVGPYVLTLGVLNESGDWSTKPSAESTPSTWDDKPVTVVDDHTANLSRLANVGRPKVDAQQLRSVQTLGSDLLSLESPEARRQRLCEFIIEPVMQGQHAAVLRIPAILQTNGWTKPQMLVDPVSCGETDQDFYISRSLLDAVRDSGEAVMATRSGLEVDGNVDDDAPVVELSIAPETQQASVIGCPLPNAAETGNAWGRPESANSDTLGPGDDAAGEIDVLYAVLPDRCGTGEWLALTALAVEQFDLVERAWRAREAAEEQARTQAMLSKARKVQLALVPEAPTVPGLELSLHFEPCYSVGGDYLDVVTLPDGRSLLLVMDVCGKGMAAALISSSLHTFIHARVHTASSVAELINALNLYLCDTMTDSSFVTGIALAIDPATGQVECVNAGHPPAILSYPSADLAYSEHSNNVPLGLLPEPLSAHTFELAPDTVLAIYSDGLTEIVADDGHWIGHEGLAEQLTGAMRDTMDDPVADLSAVREKLNQRLATIQAGSPPDDDMTFLLARRA</sequence>
<dbReference type="PROSITE" id="PS50006">
    <property type="entry name" value="FHA_DOMAIN"/>
    <property type="match status" value="1"/>
</dbReference>
<proteinExistence type="predicted"/>
<keyword evidence="4" id="KW-1185">Reference proteome</keyword>
<dbReference type="Gene3D" id="2.60.200.20">
    <property type="match status" value="1"/>
</dbReference>
<reference evidence="3 4" key="1">
    <citation type="submission" date="2020-08" db="EMBL/GenBank/DDBJ databases">
        <title>Genomic Encyclopedia of Type Strains, Phase IV (KMG-IV): sequencing the most valuable type-strain genomes for metagenomic binning, comparative biology and taxonomic classification.</title>
        <authorList>
            <person name="Goeker M."/>
        </authorList>
    </citation>
    <scope>NUCLEOTIDE SEQUENCE [LARGE SCALE GENOMIC DNA]</scope>
    <source>
        <strain evidence="3 4">DSM 103725</strain>
    </source>
</reference>
<dbReference type="EMBL" id="JACHGY010000001">
    <property type="protein sequence ID" value="MBB6429634.1"/>
    <property type="molecule type" value="Genomic_DNA"/>
</dbReference>
<dbReference type="SMART" id="SM00331">
    <property type="entry name" value="PP2C_SIG"/>
    <property type="match status" value="1"/>
</dbReference>
<dbReference type="InterPro" id="IPR000253">
    <property type="entry name" value="FHA_dom"/>
</dbReference>
<dbReference type="Pfam" id="PF00498">
    <property type="entry name" value="FHA"/>
    <property type="match status" value="1"/>
</dbReference>
<feature type="domain" description="FHA" evidence="2">
    <location>
        <begin position="9"/>
        <end position="63"/>
    </location>
</feature>
<dbReference type="SMART" id="SM00240">
    <property type="entry name" value="FHA"/>
    <property type="match status" value="1"/>
</dbReference>
<dbReference type="Gene3D" id="3.60.40.10">
    <property type="entry name" value="PPM-type phosphatase domain"/>
    <property type="match status" value="1"/>
</dbReference>
<dbReference type="GO" id="GO:0016791">
    <property type="term" value="F:phosphatase activity"/>
    <property type="evidence" value="ECO:0007669"/>
    <property type="project" value="TreeGrafter"/>
</dbReference>
<evidence type="ECO:0000313" key="3">
    <source>
        <dbReference type="EMBL" id="MBB6429634.1"/>
    </source>
</evidence>
<gene>
    <name evidence="3" type="ORF">HNQ40_001440</name>
</gene>
<dbReference type="PANTHER" id="PTHR43156:SF2">
    <property type="entry name" value="STAGE II SPORULATION PROTEIN E"/>
    <property type="match status" value="1"/>
</dbReference>
<dbReference type="InterPro" id="IPR008984">
    <property type="entry name" value="SMAD_FHA_dom_sf"/>
</dbReference>